<organism evidence="2 3">
    <name type="scientific">Dillenia turbinata</name>
    <dbReference type="NCBI Taxonomy" id="194707"/>
    <lineage>
        <taxon>Eukaryota</taxon>
        <taxon>Viridiplantae</taxon>
        <taxon>Streptophyta</taxon>
        <taxon>Embryophyta</taxon>
        <taxon>Tracheophyta</taxon>
        <taxon>Spermatophyta</taxon>
        <taxon>Magnoliopsida</taxon>
        <taxon>eudicotyledons</taxon>
        <taxon>Gunneridae</taxon>
        <taxon>Pentapetalae</taxon>
        <taxon>Dilleniales</taxon>
        <taxon>Dilleniaceae</taxon>
        <taxon>Dillenia</taxon>
    </lineage>
</organism>
<reference evidence="2 3" key="1">
    <citation type="submission" date="2023-12" db="EMBL/GenBank/DDBJ databases">
        <title>A high-quality genome assembly for Dillenia turbinata (Dilleniales).</title>
        <authorList>
            <person name="Chanderbali A."/>
        </authorList>
    </citation>
    <scope>NUCLEOTIDE SEQUENCE [LARGE SCALE GENOMIC DNA]</scope>
    <source>
        <strain evidence="2">LSX21</strain>
        <tissue evidence="2">Leaf</tissue>
    </source>
</reference>
<feature type="region of interest" description="Disordered" evidence="1">
    <location>
        <begin position="1"/>
        <end position="119"/>
    </location>
</feature>
<comment type="caution">
    <text evidence="2">The sequence shown here is derived from an EMBL/GenBank/DDBJ whole genome shotgun (WGS) entry which is preliminary data.</text>
</comment>
<dbReference type="EMBL" id="JBAMMX010000012">
    <property type="protein sequence ID" value="KAK6929603.1"/>
    <property type="molecule type" value="Genomic_DNA"/>
</dbReference>
<protein>
    <submittedName>
        <fullName evidence="2">Uncharacterized protein</fullName>
    </submittedName>
</protein>
<evidence type="ECO:0000313" key="3">
    <source>
        <dbReference type="Proteomes" id="UP001370490"/>
    </source>
</evidence>
<gene>
    <name evidence="2" type="ORF">RJ641_003697</name>
</gene>
<feature type="compositionally biased region" description="Polar residues" evidence="1">
    <location>
        <begin position="103"/>
        <end position="112"/>
    </location>
</feature>
<keyword evidence="3" id="KW-1185">Reference proteome</keyword>
<evidence type="ECO:0000313" key="2">
    <source>
        <dbReference type="EMBL" id="KAK6929603.1"/>
    </source>
</evidence>
<dbReference type="Proteomes" id="UP001370490">
    <property type="component" value="Unassembled WGS sequence"/>
</dbReference>
<dbReference type="AlphaFoldDB" id="A0AAN8V735"/>
<feature type="compositionally biased region" description="Low complexity" evidence="1">
    <location>
        <begin position="8"/>
        <end position="22"/>
    </location>
</feature>
<feature type="compositionally biased region" description="Basic and acidic residues" evidence="1">
    <location>
        <begin position="84"/>
        <end position="101"/>
    </location>
</feature>
<accession>A0AAN8V735</accession>
<dbReference type="PROSITE" id="PS51257">
    <property type="entry name" value="PROKAR_LIPOPROTEIN"/>
    <property type="match status" value="1"/>
</dbReference>
<proteinExistence type="predicted"/>
<name>A0AAN8V735_9MAGN</name>
<feature type="compositionally biased region" description="Polar residues" evidence="1">
    <location>
        <begin position="48"/>
        <end position="69"/>
    </location>
</feature>
<sequence length="160" mass="17565">MVKKRVPEWLNSSLWSSSTSSSCPPPPPSNTDEDGGDDDRLPRRSSKIAPSTHSYATPPSYGTSNVVSESRTKPPIPVSPPAIVREEHPKREVKDLRRDDDNGTSPNLSSGPSPEEISRQAQLLAEVQFSLSLYLNCLNFAIEEGYKYRGIEEACFSGDS</sequence>
<evidence type="ECO:0000256" key="1">
    <source>
        <dbReference type="SAM" id="MobiDB-lite"/>
    </source>
</evidence>